<dbReference type="GO" id="GO:0044550">
    <property type="term" value="P:secondary metabolite biosynthetic process"/>
    <property type="evidence" value="ECO:0007669"/>
    <property type="project" value="TreeGrafter"/>
</dbReference>
<proteinExistence type="inferred from homology"/>
<reference evidence="12 13" key="1">
    <citation type="journal article" date="2005" name="Proc. Natl. Acad. Sci. U.S.A.">
        <title>The complete genome sequence of Mycobacterium avium subspecies paratuberculosis.</title>
        <authorList>
            <person name="Li L."/>
            <person name="Bannantine J.P."/>
            <person name="Zhang Q."/>
            <person name="Amonsin A."/>
            <person name="May B.J."/>
            <person name="Alt D."/>
            <person name="Banerji N."/>
            <person name="Kanjilal S."/>
            <person name="Kapur V."/>
        </authorList>
    </citation>
    <scope>NUCLEOTIDE SEQUENCE [LARGE SCALE GENOMIC DNA]</scope>
    <source>
        <strain evidence="13">ATCC BAA-968 / K-10</strain>
    </source>
</reference>
<dbReference type="Pfam" id="PF00668">
    <property type="entry name" value="Condensation"/>
    <property type="match status" value="2"/>
</dbReference>
<dbReference type="NCBIfam" id="TIGR01733">
    <property type="entry name" value="AA-adenyl-dom"/>
    <property type="match status" value="1"/>
</dbReference>
<feature type="domain" description="Carrier" evidence="11">
    <location>
        <begin position="2979"/>
        <end position="3054"/>
    </location>
</feature>
<dbReference type="InterPro" id="IPR001242">
    <property type="entry name" value="Condensation_dom"/>
</dbReference>
<dbReference type="UniPathway" id="UPA00011"/>
<dbReference type="CDD" id="cd19535">
    <property type="entry name" value="Cyc_NRPS"/>
    <property type="match status" value="2"/>
</dbReference>
<protein>
    <recommendedName>
        <fullName evidence="4">Phenyloxazoline synthase MbtB</fullName>
    </recommendedName>
    <alternativeName>
        <fullName evidence="9">Mycobactin synthetase protein B</fullName>
    </alternativeName>
</protein>
<dbReference type="InterPro" id="IPR020806">
    <property type="entry name" value="PKS_PP-bd"/>
</dbReference>
<feature type="domain" description="Carrier" evidence="11">
    <location>
        <begin position="1646"/>
        <end position="1721"/>
    </location>
</feature>
<organism evidence="12 13">
    <name type="scientific">Mycolicibacterium paratuberculosis (strain ATCC BAA-968 / K-10)</name>
    <name type="common">Mycobacterium paratuberculosis</name>
    <dbReference type="NCBI Taxonomy" id="262316"/>
    <lineage>
        <taxon>Bacteria</taxon>
        <taxon>Bacillati</taxon>
        <taxon>Actinomycetota</taxon>
        <taxon>Actinomycetes</taxon>
        <taxon>Mycobacteriales</taxon>
        <taxon>Mycobacteriaceae</taxon>
        <taxon>Mycobacterium</taxon>
        <taxon>Mycobacterium avium complex (MAC)</taxon>
    </lineage>
</organism>
<dbReference type="InterPro" id="IPR025110">
    <property type="entry name" value="AMP-bd_C"/>
</dbReference>
<dbReference type="Gene3D" id="3.30.559.10">
    <property type="entry name" value="Chloramphenicol acetyltransferase-like domain"/>
    <property type="match status" value="3"/>
</dbReference>
<dbReference type="STRING" id="262316.MAP_3740"/>
<comment type="pathway">
    <text evidence="2">Siderophore biosynthesis; mycobactin biosynthesis.</text>
</comment>
<evidence type="ECO:0000256" key="2">
    <source>
        <dbReference type="ARBA" id="ARBA00005102"/>
    </source>
</evidence>
<dbReference type="KEGG" id="mpa:MAP_3740"/>
<dbReference type="Pfam" id="PF00550">
    <property type="entry name" value="PP-binding"/>
    <property type="match status" value="4"/>
</dbReference>
<dbReference type="PROSITE" id="PS50075">
    <property type="entry name" value="CARRIER"/>
    <property type="match status" value="3"/>
</dbReference>
<keyword evidence="6" id="KW-0597">Phosphoprotein</keyword>
<dbReference type="GO" id="GO:0043041">
    <property type="term" value="P:amino acid activation for nonribosomal peptide biosynthetic process"/>
    <property type="evidence" value="ECO:0007669"/>
    <property type="project" value="TreeGrafter"/>
</dbReference>
<dbReference type="SUPFAM" id="SSF56801">
    <property type="entry name" value="Acetyl-CoA synthetase-like"/>
    <property type="match status" value="2"/>
</dbReference>
<dbReference type="InterPro" id="IPR010071">
    <property type="entry name" value="AA_adenyl_dom"/>
</dbReference>
<evidence type="ECO:0000256" key="8">
    <source>
        <dbReference type="ARBA" id="ARBA00022737"/>
    </source>
</evidence>
<dbReference type="PANTHER" id="PTHR45527:SF10">
    <property type="entry name" value="PYOCHELIN SYNTHASE PCHF"/>
    <property type="match status" value="1"/>
</dbReference>
<evidence type="ECO:0000256" key="1">
    <source>
        <dbReference type="ARBA" id="ARBA00001957"/>
    </source>
</evidence>
<dbReference type="Gene3D" id="3.40.50.150">
    <property type="entry name" value="Vaccinia Virus protein VP39"/>
    <property type="match status" value="1"/>
</dbReference>
<dbReference type="Gene3D" id="3.30.559.30">
    <property type="entry name" value="Nonribosomal peptide synthetase, condensation domain"/>
    <property type="match status" value="3"/>
</dbReference>
<dbReference type="GO" id="GO:0016874">
    <property type="term" value="F:ligase activity"/>
    <property type="evidence" value="ECO:0007669"/>
    <property type="project" value="UniProtKB-KW"/>
</dbReference>
<dbReference type="InterPro" id="IPR000873">
    <property type="entry name" value="AMP-dep_synth/lig_dom"/>
</dbReference>
<dbReference type="GO" id="GO:0005737">
    <property type="term" value="C:cytoplasm"/>
    <property type="evidence" value="ECO:0007669"/>
    <property type="project" value="TreeGrafter"/>
</dbReference>
<dbReference type="PROSITE" id="PS00455">
    <property type="entry name" value="AMP_BINDING"/>
    <property type="match status" value="2"/>
</dbReference>
<dbReference type="InterPro" id="IPR020845">
    <property type="entry name" value="AMP-binding_CS"/>
</dbReference>
<evidence type="ECO:0000256" key="6">
    <source>
        <dbReference type="ARBA" id="ARBA00022553"/>
    </source>
</evidence>
<dbReference type="SUPFAM" id="SSF53335">
    <property type="entry name" value="S-adenosyl-L-methionine-dependent methyltransferases"/>
    <property type="match status" value="1"/>
</dbReference>
<dbReference type="Pfam" id="PF23024">
    <property type="entry name" value="AMP-dom_DIP2-like"/>
    <property type="match status" value="1"/>
</dbReference>
<accession>Q73TH8</accession>
<dbReference type="EMBL" id="AE016958">
    <property type="protein sequence ID" value="AAS06290.1"/>
    <property type="molecule type" value="Genomic_DNA"/>
</dbReference>
<dbReference type="PROSITE" id="PS00012">
    <property type="entry name" value="PHOSPHOPANTETHEINE"/>
    <property type="match status" value="1"/>
</dbReference>
<keyword evidence="8" id="KW-0677">Repeat</keyword>
<feature type="domain" description="Carrier" evidence="11">
    <location>
        <begin position="2448"/>
        <end position="2523"/>
    </location>
</feature>
<dbReference type="eggNOG" id="COG0318">
    <property type="taxonomic scope" value="Bacteria"/>
</dbReference>
<dbReference type="InterPro" id="IPR029063">
    <property type="entry name" value="SAM-dependent_MTases_sf"/>
</dbReference>
<dbReference type="Pfam" id="PF00501">
    <property type="entry name" value="AMP-binding"/>
    <property type="match status" value="2"/>
</dbReference>
<dbReference type="SUPFAM" id="SSF52777">
    <property type="entry name" value="CoA-dependent acyltransferases"/>
    <property type="match status" value="6"/>
</dbReference>
<dbReference type="Pfam" id="PF13193">
    <property type="entry name" value="AMP-binding_C"/>
    <property type="match status" value="1"/>
</dbReference>
<dbReference type="SUPFAM" id="SSF47336">
    <property type="entry name" value="ACP-like"/>
    <property type="match status" value="4"/>
</dbReference>
<evidence type="ECO:0000256" key="9">
    <source>
        <dbReference type="ARBA" id="ARBA00033440"/>
    </source>
</evidence>
<keyword evidence="5" id="KW-0596">Phosphopantetheine</keyword>
<dbReference type="InterPro" id="IPR042099">
    <property type="entry name" value="ANL_N_sf"/>
</dbReference>
<evidence type="ECO:0000313" key="13">
    <source>
        <dbReference type="Proteomes" id="UP000000580"/>
    </source>
</evidence>
<dbReference type="InterPro" id="IPR045851">
    <property type="entry name" value="AMP-bd_C_sf"/>
</dbReference>
<evidence type="ECO:0000256" key="5">
    <source>
        <dbReference type="ARBA" id="ARBA00022450"/>
    </source>
</evidence>
<dbReference type="GO" id="GO:0008610">
    <property type="term" value="P:lipid biosynthetic process"/>
    <property type="evidence" value="ECO:0007669"/>
    <property type="project" value="UniProtKB-ARBA"/>
</dbReference>
<dbReference type="InterPro" id="IPR006162">
    <property type="entry name" value="Ppantetheine_attach_site"/>
</dbReference>
<dbReference type="Gene3D" id="3.30.300.30">
    <property type="match status" value="2"/>
</dbReference>
<dbReference type="InterPro" id="IPR023213">
    <property type="entry name" value="CAT-like_dom_sf"/>
</dbReference>
<dbReference type="SMART" id="SM00823">
    <property type="entry name" value="PKS_PP"/>
    <property type="match status" value="2"/>
</dbReference>
<evidence type="ECO:0000256" key="10">
    <source>
        <dbReference type="SAM" id="MobiDB-lite"/>
    </source>
</evidence>
<dbReference type="Gene3D" id="1.10.1200.10">
    <property type="entry name" value="ACP-like"/>
    <property type="match status" value="4"/>
</dbReference>
<keyword evidence="7" id="KW-0436">Ligase</keyword>
<dbReference type="InterPro" id="IPR036736">
    <property type="entry name" value="ACP-like_sf"/>
</dbReference>
<dbReference type="eggNOG" id="COG1020">
    <property type="taxonomic scope" value="Bacteria"/>
</dbReference>
<feature type="region of interest" description="Disordered" evidence="10">
    <location>
        <begin position="2419"/>
        <end position="2444"/>
    </location>
</feature>
<evidence type="ECO:0000259" key="11">
    <source>
        <dbReference type="PROSITE" id="PS50075"/>
    </source>
</evidence>
<dbReference type="Gene3D" id="3.40.50.12780">
    <property type="entry name" value="N-terminal domain of ligase-like"/>
    <property type="match status" value="2"/>
</dbReference>
<evidence type="ECO:0000313" key="12">
    <source>
        <dbReference type="EMBL" id="AAS06290.1"/>
    </source>
</evidence>
<comment type="cofactor">
    <cofactor evidence="1">
        <name>pantetheine 4'-phosphate</name>
        <dbReference type="ChEBI" id="CHEBI:47942"/>
    </cofactor>
</comment>
<sequence>MQDNRTVRRPAPKMMSSTPGPPALHDGDRSVPAVFAEWVGRRPDAVALRTVAATGIDDWTYQRLWDHVREIRDVAFSGLSAGIRIPMALPGGADYVAGMLAALAAGLIPVPVYLPSTREPQRFLARAQHILRDCEPSAVYTCGELVEVLERDPILGALPIRTPASTADGLAPHPGGTTADADHGEHVAFLQYSSGSTGKPKGVVNTHQSILRQAAFAANVWNGDDDMHMVSWLPLYHDMGIFWGVFMPLLNGGCTTLIPPHDFVRNPRIWLETVSRFRGNWIGGPDFAYRRCIEAFDGTALQSLDLSCLRLATNGAEPVRGTTLRDFTAKFRAAGLRDDVMAPQYGLAEAGLGVTGSQTVRVWVEKSFDADALERGIAVEVAQPNPADGRSRALVSCGDGAFGWDIQIVDPDRHMTLTDGEVGEIWVGGPGLPDGYWRQPEQTATTFGARTADGLGPYLRTGDAGFRYQGELYVCGRYRDLIIVGGRNHFPNDIEKTVEEAHCGVAPGGACAVQPDAPQANGEWWLVLETGSPVEDLDDLSRILRRRILAHHETAPERVVWVPCRTLPTTTSGKIRRRETLNRLTAGQLEVVHEVSPRAQAPDTPAAPDDPPTELAQHLAAMLGVEPYELAPDADLTTLGLTSMMTAQIVEWSSSQSRRLDFADLYAEPTLRSWQRLFDAAPPVQTGTSSVAASGPWPTTPLQQAYWVGRGAEQPLGGVGCQTYFELVGARVDAGRLAAALDALTRRHPMLRATFPDPGRCLITPEAVRLPLAVHDLTDAPVTTRDTHLAEIRRRLRTHRFDIETGDTWTVELTRLPHGCIVHFAVDLIIADVTSIGTMLRDLAASYRGEKLPAPSATFADLIQSTSPPPQACADRLPEGPQLPRVQEADISFLRHQHTLSALATKAIDDACHNHGVTRAAVLLAAYTLVLRRWASQDDFLVNVTTFGRSPEVSDVVGDFTETHLYRAQLDGQISFVDQAQVTQKGLRTALRAAPAPDLLATQLRSGTGHSGIVPVVFTYAADSPLLSAEDANTLGAIDEVVSMTPQVLIDHQACRLGDDVVLSWDYRAGCFPPGVVDDMFEAYVTLLERLGGHDWSTPATPGLSAHSRLARAHRNATTTPAPAGLLYDAFRENAATHPARLALRWRPDDYRGERHGDVIAQDRSQLTYGELDELARSVARAVAARHAAGSVIGIQLPKGPSQIVAVLGVMMAGCTYLPVGVDQPAERLSRICARSAMAGLIRTDSDTQDAGVAVSDITAMIECAPTDPIRIDPHDAAYVIYTSGSTGEPKGVLVSHAAALNTIVDVNRRNRIDTHDRLLALSALDFDLSVYDTFGALGCGAQLVTIPEHARRDAFHWLSLTTEFGITVWNSVPGLMDMLLIAAGDKAGSLPTLRSVFLSGDWIPLDLPRRLRRAAPGVRLVAMGGATEAAIWSNEFVVDDVDPDWASIPYGYPLANQMFRVVDDNGDDQPDYVAGELWIGGAGVALGYHNAPELTSDRFVHDPTGSRWYRTGDMGCYWRDGTLQFLGRADSQVKIRGHRVECGEIEHALRGHPLVAAATVVPIHNCTALGAGIVVTGSGAEQFDDSTPGALRAHLAVRLPQYMIPKVFVSCPELPLTANGKVDRGKIAARLEAAARAPQPLDTSSTLTVVERLVAEVWSDVLGAPITGREDNFFAQGGDSLRATEAVARLTRRGVAGAEVGQLLSHQTLGQFSAACVLADPASEASESAADVGEPVTPGEGFPLTRLQQAYTLGAAGLNGSTCAPTYFAVVLAAAPESAGIDLDRFARVVTRCVDEFAMLRCALDADTTQRVQVDAGPVPVHDLDIQDDPDLLLRRMAAAPFDPHSVPVIQCFAPSRSPRHVGLLISYLGLDARSLSTVVTTIIAEYQSQPRPRQVDPTAAVFARFASESAWGENDVDNSVAGPPLLPLHDQRRDPFERVTFARRSFTIEEQAAATLREHAAHLGVTPTALVFEAFAHALASIGAGQRFAVTVPKSYRPDYAPADREVLGNFTRLALCEVDYGAVRPGSAEAVAAAQRELWRAVSHDGDITGGLAATRTAGGYPVVFTSTLGLTHQDASGLTNVRTLTQTPGVWLDCQTEDEVAGIRMSWDIATNVVAAESISVAFSRFEEAVRRHAGQAEPPGTAVAPAVGGSPGPEWASAVIAAALRHCRPEQVLPQYTMLVRRWEALRYVPSGYAASDVERAARRLAGIVTGAVSPQTLIGDPQLTPEALLLRDDRMRMALDDLAGAIFGHARTLGRRLRVVEVGSRTGLITERLTELVGVVVEEYLCLEPNPTLAGIAAGRRFPAPTRHVDAPDAASGVDVVICCGSLHQLPDAEAVLEAITVSDDGWLWMVENSEATQATLISAAVLDPGLLASDSKTLRPADRWWRLIADHGWRPTHMIQDGPGLTLIAHRPDKPGMPTPPAEQRRDGRWSRPAVPASSLPTDATVVATLAEIWQRHLAIPTPGVDDDFFLLGGDSLVATRVYADLRAAGFGQLAFVDLFNHSTLGELAAHAGPRTGPEVSVAAESTRGGTHDPNRFPLTVVQNAYRAGREGALILGGVAAHCYFEFELADFDRPRFDSAARQLVARHAGLRTTVSPAGTDAASSGEVAVVHTAPIEPVVRDHDDVRAAMRDQIIDLTARPGIDFGVQTRGDGRTVVGISMDNTMLDGASMMIALSELDHLYRGETVDQLPPLETSFAHYVWNHPELLPDADEAVLPRLAASRDYWRARLPSLPPAPKLADMSLLFEIEEPRFERATATIPAVDWSQVTRSCRAEGVTVASFLLANYARVLSRWSGTDHFCINVTLFDRDPDVVGIENVVGDFTSLVLLECRVDEPASIWESVRALQRQLMTDLPHRGADAVWLQRELLRFHGNPTAALFPVVFTSGLGLVDASARAAVRFAEPVFAASQTPQTVLDFQVWESAGALKLSWDFVSQAVSPATARTQLESLVDGITGVATRSRRIEHKLGEGASNDELLQRVSRICASALGQPRVEPHDNFFQLGGDSVSATKVVEQIGRELSASATLRLLFANPVIGDFAAKIADTDNADEPDLTVEEGML</sequence>
<evidence type="ECO:0000256" key="7">
    <source>
        <dbReference type="ARBA" id="ARBA00022598"/>
    </source>
</evidence>
<comment type="similarity">
    <text evidence="3">Belongs to the ATP-dependent AMP-binding enzyme family. MbtB subfamily.</text>
</comment>
<keyword evidence="13" id="KW-1185">Reference proteome</keyword>
<dbReference type="HOGENOM" id="CLU_225885_0_0_11"/>
<dbReference type="PATRIC" id="fig|262316.17.peg.3981"/>
<gene>
    <name evidence="12" type="ordered locus">MAP_3740</name>
</gene>
<evidence type="ECO:0000256" key="3">
    <source>
        <dbReference type="ARBA" id="ARBA00007380"/>
    </source>
</evidence>
<feature type="region of interest" description="Disordered" evidence="10">
    <location>
        <begin position="1"/>
        <end position="27"/>
    </location>
</feature>
<dbReference type="PANTHER" id="PTHR45527">
    <property type="entry name" value="NONRIBOSOMAL PEPTIDE SYNTHETASE"/>
    <property type="match status" value="1"/>
</dbReference>
<evidence type="ECO:0000256" key="4">
    <source>
        <dbReference type="ARBA" id="ARBA00016743"/>
    </source>
</evidence>
<dbReference type="InterPro" id="IPR009081">
    <property type="entry name" value="PP-bd_ACP"/>
</dbReference>
<dbReference type="InterPro" id="IPR057737">
    <property type="entry name" value="Condensation_MtbB-like"/>
</dbReference>
<name>Q73TH8_MYCPA</name>
<dbReference type="Proteomes" id="UP000000580">
    <property type="component" value="Chromosome"/>
</dbReference>
<dbReference type="GO" id="GO:0031177">
    <property type="term" value="F:phosphopantetheine binding"/>
    <property type="evidence" value="ECO:0007669"/>
    <property type="project" value="InterPro"/>
</dbReference>